<feature type="domain" description="Amidohydrolase-related" evidence="6">
    <location>
        <begin position="59"/>
        <end position="427"/>
    </location>
</feature>
<comment type="cofactor">
    <cofactor evidence="1">
        <name>Zn(2+)</name>
        <dbReference type="ChEBI" id="CHEBI:29105"/>
    </cofactor>
</comment>
<dbReference type="STRING" id="1184267.A11Q_1787"/>
<dbReference type="GO" id="GO:0046872">
    <property type="term" value="F:metal ion binding"/>
    <property type="evidence" value="ECO:0007669"/>
    <property type="project" value="UniProtKB-KW"/>
</dbReference>
<sequence length="445" mass="50056">MKQVDLLLKNTESLVFDNDTNHLKKVSVDIAVLDGKILDIGSPLQYAARETLDLKGLCVLPGVIDSQVHFREPGMTHKEDIESGTRAAILGGVTSIFEMPNTNPSTTTQEAFEHKLSLARQRAHCHYAFFMGASADNAQHLHTYENLPHCSGIKIFLGASFGSLLVDDDAVFEHVMKNGRRRLTIHSEDEARMRARKHIAEEAAHPRAHPLWRDEESAMISTRKSIALAKKYNRPVHMLHISSSEEMQFLAQNKDIASVEILPQFLTLSSPECYERLGTLAQQNPPIRDQRHMEHLWKAVLNGTVDVIGSDHAPHTLEEKNKPYPQSPSGFPGVQTLLPIMLNHVHQQRLSLEHLTRLVTENPRRLFGVQNKGRIQIGYDADFTIVDLKKEKEITNKWIASKCGYTPFDGMKVTGWPTHTILKGKVVMQDDVVKLESTGEPIQFA</sequence>
<dbReference type="AlphaFoldDB" id="M4V9Y5"/>
<keyword evidence="5" id="KW-0378">Hydrolase</keyword>
<name>M4V9Y5_9BACT</name>
<dbReference type="InterPro" id="IPR011059">
    <property type="entry name" value="Metal-dep_hydrolase_composite"/>
</dbReference>
<evidence type="ECO:0000256" key="4">
    <source>
        <dbReference type="ARBA" id="ARBA00022723"/>
    </source>
</evidence>
<dbReference type="PANTHER" id="PTHR43668">
    <property type="entry name" value="ALLANTOINASE"/>
    <property type="match status" value="1"/>
</dbReference>
<dbReference type="NCBIfam" id="TIGR00857">
    <property type="entry name" value="pyrC_multi"/>
    <property type="match status" value="1"/>
</dbReference>
<dbReference type="HOGENOM" id="CLU_015572_1_1_7"/>
<dbReference type="PROSITE" id="PS00483">
    <property type="entry name" value="DIHYDROOROTASE_2"/>
    <property type="match status" value="1"/>
</dbReference>
<protein>
    <submittedName>
        <fullName evidence="7">Dihydroorotase</fullName>
    </submittedName>
</protein>
<dbReference type="Gene3D" id="2.30.40.10">
    <property type="entry name" value="Urease, subunit C, domain 1"/>
    <property type="match status" value="1"/>
</dbReference>
<dbReference type="GO" id="GO:0004038">
    <property type="term" value="F:allantoinase activity"/>
    <property type="evidence" value="ECO:0007669"/>
    <property type="project" value="TreeGrafter"/>
</dbReference>
<accession>M4V9Y5</accession>
<dbReference type="Gene3D" id="3.20.20.140">
    <property type="entry name" value="Metal-dependent hydrolases"/>
    <property type="match status" value="1"/>
</dbReference>
<evidence type="ECO:0000256" key="1">
    <source>
        <dbReference type="ARBA" id="ARBA00001947"/>
    </source>
</evidence>
<dbReference type="CDD" id="cd01318">
    <property type="entry name" value="DHOase_IIb"/>
    <property type="match status" value="1"/>
</dbReference>
<keyword evidence="4" id="KW-0479">Metal-binding</keyword>
<dbReference type="SUPFAM" id="SSF51338">
    <property type="entry name" value="Composite domain of metallo-dependent hydrolases"/>
    <property type="match status" value="1"/>
</dbReference>
<evidence type="ECO:0000256" key="2">
    <source>
        <dbReference type="ARBA" id="ARBA00002368"/>
    </source>
</evidence>
<dbReference type="NCBIfam" id="NF006559">
    <property type="entry name" value="PRK09060.1"/>
    <property type="match status" value="1"/>
</dbReference>
<dbReference type="GO" id="GO:0005737">
    <property type="term" value="C:cytoplasm"/>
    <property type="evidence" value="ECO:0007669"/>
    <property type="project" value="TreeGrafter"/>
</dbReference>
<dbReference type="InterPro" id="IPR006680">
    <property type="entry name" value="Amidohydro-rel"/>
</dbReference>
<evidence type="ECO:0000313" key="7">
    <source>
        <dbReference type="EMBL" id="AGH96003.1"/>
    </source>
</evidence>
<dbReference type="OrthoDB" id="5287956at2"/>
<evidence type="ECO:0000256" key="5">
    <source>
        <dbReference type="ARBA" id="ARBA00022801"/>
    </source>
</evidence>
<dbReference type="Pfam" id="PF01979">
    <property type="entry name" value="Amidohydro_1"/>
    <property type="match status" value="1"/>
</dbReference>
<dbReference type="InterPro" id="IPR032466">
    <property type="entry name" value="Metal_Hydrolase"/>
</dbReference>
<keyword evidence="8" id="KW-1185">Reference proteome</keyword>
<evidence type="ECO:0000256" key="3">
    <source>
        <dbReference type="ARBA" id="ARBA00010286"/>
    </source>
</evidence>
<dbReference type="InterPro" id="IPR002195">
    <property type="entry name" value="Dihydroorotase_CS"/>
</dbReference>
<reference evidence="7 8" key="1">
    <citation type="journal article" date="2013" name="ISME J.">
        <title>By their genes ye shall know them: genomic signatures of predatory bacteria.</title>
        <authorList>
            <person name="Pasternak Z."/>
            <person name="Pietrokovski S."/>
            <person name="Rotem O."/>
            <person name="Gophna U."/>
            <person name="Lurie-Weinberger M.N."/>
            <person name="Jurkevitch E."/>
        </authorList>
    </citation>
    <scope>NUCLEOTIDE SEQUENCE [LARGE SCALE GENOMIC DNA]</scope>
    <source>
        <strain evidence="7 8">JSS</strain>
    </source>
</reference>
<dbReference type="Proteomes" id="UP000012040">
    <property type="component" value="Chromosome"/>
</dbReference>
<dbReference type="RefSeq" id="WP_015470493.1">
    <property type="nucleotide sequence ID" value="NC_020813.1"/>
</dbReference>
<dbReference type="InterPro" id="IPR050138">
    <property type="entry name" value="DHOase/Allantoinase_Hydrolase"/>
</dbReference>
<dbReference type="KEGG" id="bex:A11Q_1787"/>
<comment type="function">
    <text evidence="2">Catalyzes the reversible cyclization of carbamoyl aspartate to dihydroorotate.</text>
</comment>
<dbReference type="SUPFAM" id="SSF51556">
    <property type="entry name" value="Metallo-dependent hydrolases"/>
    <property type="match status" value="1"/>
</dbReference>
<evidence type="ECO:0000259" key="6">
    <source>
        <dbReference type="Pfam" id="PF01979"/>
    </source>
</evidence>
<comment type="similarity">
    <text evidence="3">Belongs to the metallo-dependent hydrolases superfamily. DHOase family. Class I DHOase subfamily.</text>
</comment>
<dbReference type="eggNOG" id="COG0044">
    <property type="taxonomic scope" value="Bacteria"/>
</dbReference>
<gene>
    <name evidence="7" type="ORF">A11Q_1787</name>
</gene>
<organism evidence="7 8">
    <name type="scientific">Pseudobdellovibrio exovorus JSS</name>
    <dbReference type="NCBI Taxonomy" id="1184267"/>
    <lineage>
        <taxon>Bacteria</taxon>
        <taxon>Pseudomonadati</taxon>
        <taxon>Bdellovibrionota</taxon>
        <taxon>Bdellovibrionia</taxon>
        <taxon>Bdellovibrionales</taxon>
        <taxon>Pseudobdellovibrionaceae</taxon>
        <taxon>Pseudobdellovibrio</taxon>
    </lineage>
</organism>
<dbReference type="PANTHER" id="PTHR43668:SF4">
    <property type="entry name" value="ALLANTOINASE"/>
    <property type="match status" value="1"/>
</dbReference>
<dbReference type="GO" id="GO:0006145">
    <property type="term" value="P:purine nucleobase catabolic process"/>
    <property type="evidence" value="ECO:0007669"/>
    <property type="project" value="TreeGrafter"/>
</dbReference>
<proteinExistence type="inferred from homology"/>
<evidence type="ECO:0000313" key="8">
    <source>
        <dbReference type="Proteomes" id="UP000012040"/>
    </source>
</evidence>
<dbReference type="PATRIC" id="fig|1184267.3.peg.1808"/>
<dbReference type="EMBL" id="CP003537">
    <property type="protein sequence ID" value="AGH96003.1"/>
    <property type="molecule type" value="Genomic_DNA"/>
</dbReference>